<dbReference type="AlphaFoldDB" id="A0A8H7UVB3"/>
<dbReference type="GO" id="GO:0005737">
    <property type="term" value="C:cytoplasm"/>
    <property type="evidence" value="ECO:0007669"/>
    <property type="project" value="TreeGrafter"/>
</dbReference>
<protein>
    <recommendedName>
        <fullName evidence="1">Arrestin C-terminal-like domain-containing protein</fullName>
    </recommendedName>
</protein>
<dbReference type="EMBL" id="JAEPRD010000235">
    <property type="protein sequence ID" value="KAG2193388.1"/>
    <property type="molecule type" value="Genomic_DNA"/>
</dbReference>
<dbReference type="SUPFAM" id="SSF81296">
    <property type="entry name" value="E set domains"/>
    <property type="match status" value="1"/>
</dbReference>
<dbReference type="InterPro" id="IPR014756">
    <property type="entry name" value="Ig_E-set"/>
</dbReference>
<dbReference type="OrthoDB" id="2230611at2759"/>
<accession>A0A8H7UVB3</accession>
<evidence type="ECO:0000313" key="2">
    <source>
        <dbReference type="EMBL" id="KAG2193388.1"/>
    </source>
</evidence>
<dbReference type="Pfam" id="PF02752">
    <property type="entry name" value="Arrestin_C"/>
    <property type="match status" value="1"/>
</dbReference>
<evidence type="ECO:0000259" key="1">
    <source>
        <dbReference type="SMART" id="SM01017"/>
    </source>
</evidence>
<evidence type="ECO:0000313" key="3">
    <source>
        <dbReference type="Proteomes" id="UP000603453"/>
    </source>
</evidence>
<proteinExistence type="predicted"/>
<gene>
    <name evidence="2" type="ORF">INT47_007680</name>
</gene>
<dbReference type="SMART" id="SM01017">
    <property type="entry name" value="Arrestin_C"/>
    <property type="match status" value="1"/>
</dbReference>
<dbReference type="Gene3D" id="2.60.40.640">
    <property type="match status" value="2"/>
</dbReference>
<dbReference type="InterPro" id="IPR050357">
    <property type="entry name" value="Arrestin_domain-protein"/>
</dbReference>
<dbReference type="Proteomes" id="UP000603453">
    <property type="component" value="Unassembled WGS sequence"/>
</dbReference>
<dbReference type="InterPro" id="IPR014752">
    <property type="entry name" value="Arrestin-like_C"/>
</dbReference>
<dbReference type="PANTHER" id="PTHR11188">
    <property type="entry name" value="ARRESTIN DOMAIN CONTAINING PROTEIN"/>
    <property type="match status" value="1"/>
</dbReference>
<comment type="caution">
    <text evidence="2">The sequence shown here is derived from an EMBL/GenBank/DDBJ whole genome shotgun (WGS) entry which is preliminary data.</text>
</comment>
<dbReference type="GO" id="GO:0015031">
    <property type="term" value="P:protein transport"/>
    <property type="evidence" value="ECO:0007669"/>
    <property type="project" value="TreeGrafter"/>
</dbReference>
<feature type="domain" description="Arrestin C-terminal-like" evidence="1">
    <location>
        <begin position="193"/>
        <end position="334"/>
    </location>
</feature>
<reference evidence="2" key="1">
    <citation type="submission" date="2020-12" db="EMBL/GenBank/DDBJ databases">
        <title>Metabolic potential, ecology and presence of endohyphal bacteria is reflected in genomic diversity of Mucoromycotina.</title>
        <authorList>
            <person name="Muszewska A."/>
            <person name="Okrasinska A."/>
            <person name="Steczkiewicz K."/>
            <person name="Drgas O."/>
            <person name="Orlowska M."/>
            <person name="Perlinska-Lenart U."/>
            <person name="Aleksandrzak-Piekarczyk T."/>
            <person name="Szatraj K."/>
            <person name="Zielenkiewicz U."/>
            <person name="Pilsyk S."/>
            <person name="Malc E."/>
            <person name="Mieczkowski P."/>
            <person name="Kruszewska J.S."/>
            <person name="Biernat P."/>
            <person name="Pawlowska J."/>
        </authorList>
    </citation>
    <scope>NUCLEOTIDE SEQUENCE</scope>
    <source>
        <strain evidence="2">WA0000017839</strain>
    </source>
</reference>
<name>A0A8H7UVB3_9FUNG</name>
<sequence length="395" mass="44881">MSLEIHLLPEFGWSIQNKTVYGPGSVFQGFVKIHITEAQLIIADRLRIVFHASEQSLCSGSIHPAYHNQLFGSQRTLWKRKDVQSLPTLTANQDITIPFIIQLPMVQFPPSYSTASVKFGLSYNSNYKLSVHLDSQLREKTPILTSWKEIIFMPMLETSISKEPIHITTSERPSSFLLPQHVSSEESPEAAIPSATVRLTSLDYVPGDEMPISVKIRTIPRKSIDCINIKLHQIQTWKKTTPTDTGERYLTNIIGQKVIHLVSTQSNDKRESLSNEIVLDTSLNIPLDSVPTFTYGTVFSITYQLKVSIKRKSKIWSQTWDLPDITIRLGTLGYGIRSFEKINAYSTYDSIFNSQQTSDNTLPTPKFLDCLEYEECLPLYNNERLPDYNSDLCVL</sequence>
<dbReference type="PANTHER" id="PTHR11188:SF17">
    <property type="entry name" value="FI21816P1"/>
    <property type="match status" value="1"/>
</dbReference>
<organism evidence="2 3">
    <name type="scientific">Mucor saturninus</name>
    <dbReference type="NCBI Taxonomy" id="64648"/>
    <lineage>
        <taxon>Eukaryota</taxon>
        <taxon>Fungi</taxon>
        <taxon>Fungi incertae sedis</taxon>
        <taxon>Mucoromycota</taxon>
        <taxon>Mucoromycotina</taxon>
        <taxon>Mucoromycetes</taxon>
        <taxon>Mucorales</taxon>
        <taxon>Mucorineae</taxon>
        <taxon>Mucoraceae</taxon>
        <taxon>Mucor</taxon>
    </lineage>
</organism>
<keyword evidence="3" id="KW-1185">Reference proteome</keyword>
<dbReference type="InterPro" id="IPR011022">
    <property type="entry name" value="Arrestin_C-like"/>
</dbReference>